<evidence type="ECO:0000256" key="2">
    <source>
        <dbReference type="ARBA" id="ARBA00022722"/>
    </source>
</evidence>
<dbReference type="AlphaFoldDB" id="M0BG94"/>
<keyword evidence="8" id="KW-1185">Reference proteome</keyword>
<dbReference type="GO" id="GO:0000287">
    <property type="term" value="F:magnesium ion binding"/>
    <property type="evidence" value="ECO:0007669"/>
    <property type="project" value="UniProtKB-UniRule"/>
</dbReference>
<evidence type="ECO:0000256" key="3">
    <source>
        <dbReference type="ARBA" id="ARBA00022723"/>
    </source>
</evidence>
<dbReference type="InterPro" id="IPR002716">
    <property type="entry name" value="PIN_dom"/>
</dbReference>
<proteinExistence type="inferred from homology"/>
<dbReference type="RefSeq" id="WP_007702167.1">
    <property type="nucleotide sequence ID" value="NZ_AOIQ01000017.1"/>
</dbReference>
<evidence type="ECO:0000256" key="1">
    <source>
        <dbReference type="ARBA" id="ARBA00022649"/>
    </source>
</evidence>
<comment type="function">
    <text evidence="5">Toxic component of a toxin-antitoxin (TA) system. An RNase.</text>
</comment>
<name>M0BG94_9EURY</name>
<dbReference type="HAMAP" id="MF_00265">
    <property type="entry name" value="VapC_Nob1"/>
    <property type="match status" value="1"/>
</dbReference>
<reference evidence="7 8" key="1">
    <citation type="journal article" date="2014" name="PLoS Genet.">
        <title>Phylogenetically driven sequencing of extremely halophilic archaea reveals strategies for static and dynamic osmo-response.</title>
        <authorList>
            <person name="Becker E.A."/>
            <person name="Seitzer P.M."/>
            <person name="Tritt A."/>
            <person name="Larsen D."/>
            <person name="Krusor M."/>
            <person name="Yao A.I."/>
            <person name="Wu D."/>
            <person name="Madern D."/>
            <person name="Eisen J.A."/>
            <person name="Darling A.E."/>
            <person name="Facciotti M.T."/>
        </authorList>
    </citation>
    <scope>NUCLEOTIDE SEQUENCE [LARGE SCALE GENOMIC DNA]</scope>
    <source>
        <strain evidence="7 8">JCM 14624</strain>
    </source>
</reference>
<dbReference type="OrthoDB" id="201120at2157"/>
<feature type="binding site" evidence="5">
    <location>
        <position position="99"/>
    </location>
    <ligand>
        <name>Mg(2+)</name>
        <dbReference type="ChEBI" id="CHEBI:18420"/>
    </ligand>
</feature>
<evidence type="ECO:0000256" key="4">
    <source>
        <dbReference type="ARBA" id="ARBA00022801"/>
    </source>
</evidence>
<keyword evidence="4 5" id="KW-0378">Hydrolase</keyword>
<keyword evidence="1 5" id="KW-1277">Toxin-antitoxin system</keyword>
<dbReference type="InterPro" id="IPR022907">
    <property type="entry name" value="VapC_family"/>
</dbReference>
<dbReference type="EMBL" id="AOIQ01000017">
    <property type="protein sequence ID" value="ELZ09323.1"/>
    <property type="molecule type" value="Genomic_DNA"/>
</dbReference>
<dbReference type="CDD" id="cd09854">
    <property type="entry name" value="PIN_VapC-like"/>
    <property type="match status" value="1"/>
</dbReference>
<dbReference type="STRING" id="1227490.C479_10895"/>
<dbReference type="InterPro" id="IPR029060">
    <property type="entry name" value="PIN-like_dom_sf"/>
</dbReference>
<dbReference type="GO" id="GO:0090729">
    <property type="term" value="F:toxin activity"/>
    <property type="evidence" value="ECO:0007669"/>
    <property type="project" value="UniProtKB-KW"/>
</dbReference>
<evidence type="ECO:0000313" key="8">
    <source>
        <dbReference type="Proteomes" id="UP000011560"/>
    </source>
</evidence>
<comment type="similarity">
    <text evidence="5">Belongs to the PINc/VapC protein family.</text>
</comment>
<dbReference type="GO" id="GO:0004540">
    <property type="term" value="F:RNA nuclease activity"/>
    <property type="evidence" value="ECO:0007669"/>
    <property type="project" value="InterPro"/>
</dbReference>
<evidence type="ECO:0000259" key="6">
    <source>
        <dbReference type="Pfam" id="PF01850"/>
    </source>
</evidence>
<keyword evidence="2 5" id="KW-0540">Nuclease</keyword>
<gene>
    <name evidence="5" type="primary">vapC</name>
    <name evidence="7" type="ORF">C479_10895</name>
</gene>
<dbReference type="GO" id="GO:0016787">
    <property type="term" value="F:hydrolase activity"/>
    <property type="evidence" value="ECO:0007669"/>
    <property type="project" value="UniProtKB-KW"/>
</dbReference>
<dbReference type="Proteomes" id="UP000011560">
    <property type="component" value="Unassembled WGS sequence"/>
</dbReference>
<accession>M0BG94</accession>
<feature type="binding site" evidence="5">
    <location>
        <position position="5"/>
    </location>
    <ligand>
        <name>Mg(2+)</name>
        <dbReference type="ChEBI" id="CHEBI:18420"/>
    </ligand>
</feature>
<feature type="domain" description="PIN" evidence="6">
    <location>
        <begin position="3"/>
        <end position="125"/>
    </location>
</feature>
<dbReference type="SUPFAM" id="SSF88723">
    <property type="entry name" value="PIN domain-like"/>
    <property type="match status" value="1"/>
</dbReference>
<keyword evidence="5" id="KW-0800">Toxin</keyword>
<dbReference type="EC" id="3.1.-.-" evidence="5"/>
<sequence length="140" mass="15813">MPCLDANVWIYYFDETLPEHERVRTAIRPPLESASLFTTTVLQMEVIHYLERQLESDANAIERFLSLSDTVVAELSTDDIYRATDYLDRLSGTGVGGRDATVLAAMERYDVSELWTHDTGLKRAGGRIEWLSVTDPVAET</sequence>
<comment type="caution">
    <text evidence="7">The sequence shown here is derived from an EMBL/GenBank/DDBJ whole genome shotgun (WGS) entry which is preliminary data.</text>
</comment>
<evidence type="ECO:0000313" key="7">
    <source>
        <dbReference type="EMBL" id="ELZ09323.1"/>
    </source>
</evidence>
<keyword evidence="5" id="KW-0460">Magnesium</keyword>
<organism evidence="7 8">
    <name type="scientific">Halovivax asiaticus JCM 14624</name>
    <dbReference type="NCBI Taxonomy" id="1227490"/>
    <lineage>
        <taxon>Archaea</taxon>
        <taxon>Methanobacteriati</taxon>
        <taxon>Methanobacteriota</taxon>
        <taxon>Stenosarchaea group</taxon>
        <taxon>Halobacteria</taxon>
        <taxon>Halobacteriales</taxon>
        <taxon>Natrialbaceae</taxon>
        <taxon>Halovivax</taxon>
    </lineage>
</organism>
<dbReference type="Gene3D" id="3.40.50.1010">
    <property type="entry name" value="5'-nuclease"/>
    <property type="match status" value="1"/>
</dbReference>
<keyword evidence="3 5" id="KW-0479">Metal-binding</keyword>
<protein>
    <recommendedName>
        <fullName evidence="5">Ribonuclease VapC</fullName>
        <shortName evidence="5">RNase VapC</shortName>
        <ecNumber evidence="5">3.1.-.-</ecNumber>
    </recommendedName>
    <alternativeName>
        <fullName evidence="5">Putative toxin VapC</fullName>
    </alternativeName>
</protein>
<dbReference type="Pfam" id="PF01850">
    <property type="entry name" value="PIN"/>
    <property type="match status" value="1"/>
</dbReference>
<evidence type="ECO:0000256" key="5">
    <source>
        <dbReference type="HAMAP-Rule" id="MF_00265"/>
    </source>
</evidence>
<comment type="cofactor">
    <cofactor evidence="5">
        <name>Mg(2+)</name>
        <dbReference type="ChEBI" id="CHEBI:18420"/>
    </cofactor>
</comment>